<comment type="caution">
    <text evidence="1">The sequence shown here is derived from an EMBL/GenBank/DDBJ whole genome shotgun (WGS) entry which is preliminary data.</text>
</comment>
<dbReference type="EMBL" id="SDPT01000002">
    <property type="protein sequence ID" value="RXZ31656.1"/>
    <property type="molecule type" value="Genomic_DNA"/>
</dbReference>
<evidence type="ECO:0000313" key="1">
    <source>
        <dbReference type="EMBL" id="RXZ31656.1"/>
    </source>
</evidence>
<gene>
    <name evidence="1" type="ORF">EO081_10530</name>
</gene>
<dbReference type="RefSeq" id="WP_129341891.1">
    <property type="nucleotide sequence ID" value="NZ_JACIDD010000002.1"/>
</dbReference>
<dbReference type="OrthoDB" id="7561328at2"/>
<organism evidence="1 2">
    <name type="scientific">Sphingomonas desiccabilis</name>
    <dbReference type="NCBI Taxonomy" id="429134"/>
    <lineage>
        <taxon>Bacteria</taxon>
        <taxon>Pseudomonadati</taxon>
        <taxon>Pseudomonadota</taxon>
        <taxon>Alphaproteobacteria</taxon>
        <taxon>Sphingomonadales</taxon>
        <taxon>Sphingomonadaceae</taxon>
        <taxon>Sphingomonas</taxon>
    </lineage>
</organism>
<reference evidence="1 2" key="1">
    <citation type="submission" date="2019-01" db="EMBL/GenBank/DDBJ databases">
        <title>Sphingomonas mucosissima sp. nov. and Sphingomonas desiccabilis sp. nov., from biological soil crusts in the Colorado Plateau, USA.</title>
        <authorList>
            <person name="Zhu D."/>
        </authorList>
    </citation>
    <scope>NUCLEOTIDE SEQUENCE [LARGE SCALE GENOMIC DNA]</scope>
    <source>
        <strain evidence="1 2">CP1D</strain>
    </source>
</reference>
<name>A0A4Q2IPN6_9SPHN</name>
<dbReference type="Proteomes" id="UP000292347">
    <property type="component" value="Unassembled WGS sequence"/>
</dbReference>
<protein>
    <submittedName>
        <fullName evidence="1">Uncharacterized protein</fullName>
    </submittedName>
</protein>
<sequence length="177" mass="19415">MLALLTMVLAAAACGVAPQPVSSETVAAFEVPLPQAKDRAAFLAILRDAARAEGAHVDAATDEDLRDTGAAMPQAKMSIHAAVWRGSDDKEAWATIMDQADHLGQVWIMFSRGENEELAHRFQRRAMRAIQARWPATLSLPIIDYQTIPLRSDLVRTPHGYRVHPSAASRYSDKPTM</sequence>
<keyword evidence="2" id="KW-1185">Reference proteome</keyword>
<evidence type="ECO:0000313" key="2">
    <source>
        <dbReference type="Proteomes" id="UP000292347"/>
    </source>
</evidence>
<dbReference type="AlphaFoldDB" id="A0A4Q2IPN6"/>
<proteinExistence type="predicted"/>
<accession>A0A4Q2IPN6</accession>